<evidence type="ECO:0000313" key="3">
    <source>
        <dbReference type="Proteomes" id="UP000479293"/>
    </source>
</evidence>
<dbReference type="Gene3D" id="3.20.20.190">
    <property type="entry name" value="Phosphatidylinositol (PI) phosphodiesterase"/>
    <property type="match status" value="1"/>
</dbReference>
<dbReference type="PROSITE" id="PS51704">
    <property type="entry name" value="GP_PDE"/>
    <property type="match status" value="1"/>
</dbReference>
<gene>
    <name evidence="2" type="ORF">GBK04_06235</name>
</gene>
<dbReference type="GO" id="GO:0005886">
    <property type="term" value="C:plasma membrane"/>
    <property type="evidence" value="ECO:0007669"/>
    <property type="project" value="TreeGrafter"/>
</dbReference>
<organism evidence="2 3">
    <name type="scientific">Salmonirosea aquatica</name>
    <dbReference type="NCBI Taxonomy" id="2654236"/>
    <lineage>
        <taxon>Bacteria</taxon>
        <taxon>Pseudomonadati</taxon>
        <taxon>Bacteroidota</taxon>
        <taxon>Cytophagia</taxon>
        <taxon>Cytophagales</taxon>
        <taxon>Spirosomataceae</taxon>
        <taxon>Salmonirosea</taxon>
    </lineage>
</organism>
<protein>
    <submittedName>
        <fullName evidence="2">Glycerophosphodiester phosphodiesterase</fullName>
    </submittedName>
</protein>
<dbReference type="GO" id="GO:0008889">
    <property type="term" value="F:glycerophosphodiester phosphodiesterase activity"/>
    <property type="evidence" value="ECO:0007669"/>
    <property type="project" value="TreeGrafter"/>
</dbReference>
<dbReference type="AlphaFoldDB" id="A0A7C9F5A8"/>
<dbReference type="PANTHER" id="PTHR46320">
    <property type="entry name" value="GLYCEROPHOSPHODIESTER PHOSPHODIESTERASE 1"/>
    <property type="match status" value="1"/>
</dbReference>
<evidence type="ECO:0000313" key="2">
    <source>
        <dbReference type="EMBL" id="MPR32966.1"/>
    </source>
</evidence>
<reference evidence="2 3" key="1">
    <citation type="submission" date="2019-10" db="EMBL/GenBank/DDBJ databases">
        <title>Draft Genome Sequence of Cytophagaceae sp. SJW1-29.</title>
        <authorList>
            <person name="Choi A."/>
        </authorList>
    </citation>
    <scope>NUCLEOTIDE SEQUENCE [LARGE SCALE GENOMIC DNA]</scope>
    <source>
        <strain evidence="2 3">SJW1-29</strain>
    </source>
</reference>
<dbReference type="GO" id="GO:0006644">
    <property type="term" value="P:phospholipid metabolic process"/>
    <property type="evidence" value="ECO:0007669"/>
    <property type="project" value="TreeGrafter"/>
</dbReference>
<comment type="caution">
    <text evidence="2">The sequence shown here is derived from an EMBL/GenBank/DDBJ whole genome shotgun (WGS) entry which is preliminary data.</text>
</comment>
<proteinExistence type="predicted"/>
<dbReference type="Proteomes" id="UP000479293">
    <property type="component" value="Unassembled WGS sequence"/>
</dbReference>
<keyword evidence="3" id="KW-1185">Reference proteome</keyword>
<dbReference type="PANTHER" id="PTHR46320:SF1">
    <property type="entry name" value="GLYCEROPHOSPHODIESTER PHOSPHODIESTERASE 1"/>
    <property type="match status" value="1"/>
</dbReference>
<dbReference type="Pfam" id="PF03009">
    <property type="entry name" value="GDPD"/>
    <property type="match status" value="1"/>
</dbReference>
<accession>A0A7C9F5A8</accession>
<dbReference type="SUPFAM" id="SSF51695">
    <property type="entry name" value="PLC-like phosphodiesterases"/>
    <property type="match status" value="1"/>
</dbReference>
<dbReference type="GO" id="GO:0006580">
    <property type="term" value="P:ethanolamine metabolic process"/>
    <property type="evidence" value="ECO:0007669"/>
    <property type="project" value="TreeGrafter"/>
</dbReference>
<feature type="domain" description="GP-PDE" evidence="1">
    <location>
        <begin position="31"/>
        <end position="273"/>
    </location>
</feature>
<dbReference type="EMBL" id="WHLY01000002">
    <property type="protein sequence ID" value="MPR32966.1"/>
    <property type="molecule type" value="Genomic_DNA"/>
</dbReference>
<evidence type="ECO:0000259" key="1">
    <source>
        <dbReference type="PROSITE" id="PS51704"/>
    </source>
</evidence>
<dbReference type="InterPro" id="IPR017946">
    <property type="entry name" value="PLC-like_Pdiesterase_TIM-brl"/>
</dbReference>
<dbReference type="CDD" id="cd08566">
    <property type="entry name" value="GDPD_AtGDE_like"/>
    <property type="match status" value="1"/>
</dbReference>
<name>A0A7C9F5A8_9BACT</name>
<dbReference type="InterPro" id="IPR030395">
    <property type="entry name" value="GP_PDE_dom"/>
</dbReference>
<dbReference type="GO" id="GO:0070291">
    <property type="term" value="P:N-acylethanolamine metabolic process"/>
    <property type="evidence" value="ECO:0007669"/>
    <property type="project" value="TreeGrafter"/>
</dbReference>
<sequence>MVAGICGCSSRNHLLINNLSNYLQYSSHKTPIISAHRGGGTYAGYPENCLESFGYLARQMPVVIECDISITKDSILLMMHDDTYERTSTGTGKVSEQTWTYAQTLFLEDHRGVATKYRIPTLDEVLKWGNGKVIYTLDVKKDVPYRWVVEAVQNAKAENYAAIITYTATQAELVHRLDRRLMISVTIRNREEYDRLHAAGIPDNRMIAFVGTREPPADLYEFLHKKKIMTILGTLGNLDGMAEARGDGTYRRFVENGADVLSTDRPLEAGRALNLIR</sequence>